<protein>
    <recommendedName>
        <fullName evidence="3">Methyltransferase domain-containing protein</fullName>
    </recommendedName>
</protein>
<dbReference type="EMBL" id="WUFV01000025">
    <property type="protein sequence ID" value="NEK18983.1"/>
    <property type="molecule type" value="Genomic_DNA"/>
</dbReference>
<dbReference type="RefSeq" id="WP_164049210.1">
    <property type="nucleotide sequence ID" value="NZ_WUFV01000025.1"/>
</dbReference>
<accession>A0A7K3VPD6</accession>
<name>A0A7K3VPD6_RHILE</name>
<dbReference type="AlphaFoldDB" id="A0A7K3VPD6"/>
<evidence type="ECO:0000313" key="2">
    <source>
        <dbReference type="Proteomes" id="UP000471705"/>
    </source>
</evidence>
<proteinExistence type="predicted"/>
<dbReference type="SUPFAM" id="SSF53335">
    <property type="entry name" value="S-adenosyl-L-methionine-dependent methyltransferases"/>
    <property type="match status" value="1"/>
</dbReference>
<evidence type="ECO:0000313" key="1">
    <source>
        <dbReference type="EMBL" id="NEK18983.1"/>
    </source>
</evidence>
<dbReference type="InterPro" id="IPR029063">
    <property type="entry name" value="SAM-dependent_MTases_sf"/>
</dbReference>
<comment type="caution">
    <text evidence="1">The sequence shown here is derived from an EMBL/GenBank/DDBJ whole genome shotgun (WGS) entry which is preliminary data.</text>
</comment>
<reference evidence="1 2" key="1">
    <citation type="submission" date="2019-12" db="EMBL/GenBank/DDBJ databases">
        <title>Rhizobium genotypes associated with high levels of biological nitrogen fixation by grain legumes in a temperate-maritime cropping system.</title>
        <authorList>
            <person name="Maluk M."/>
            <person name="Francesc Ferrando Molina F."/>
            <person name="Lopez Del Egido L."/>
            <person name="Lafos M."/>
            <person name="Langarica-Fuentes A."/>
            <person name="Gebre Yohannes G."/>
            <person name="Young M.W."/>
            <person name="Martin P."/>
            <person name="Gantlett R."/>
            <person name="Kenicer G."/>
            <person name="Hawes C."/>
            <person name="Begg G.S."/>
            <person name="Quilliam R.S."/>
            <person name="Squire G.R."/>
            <person name="Poole P.S."/>
            <person name="Young P.W."/>
            <person name="Iannetta P.M."/>
            <person name="James E.K."/>
        </authorList>
    </citation>
    <scope>NUCLEOTIDE SEQUENCE [LARGE SCALE GENOMIC DNA]</scope>
    <source>
        <strain evidence="1 2">JHI54</strain>
    </source>
</reference>
<sequence length="365" mass="40305">MNHVDLRKAALGIASRDRLSLAVEGGSLGANLANIIARSSPADGNFLLIGTSTPKLLSALWTICSAQKCALNHHDPDRSGPEIAFAPDGIRQLEAALPWCLRTARTQADSLLQNENIKSYSMLMEVLERINRAGQEKPLVQSESMDVVVVDMMINRLDHSKFELLLQEAFRVLKREGILHIVAMVADEPLEETEDLRFGTWQARQLPLEKNAAEIVAHVGFHGITYHLAQDRPVRTVHGVEIRAVVLEAYKGKQGTCYDQGHAVIYRGPWSEVADDDGHRYQRGARTAVCGKTYKLLTRQPYRDSFIGIEPYVTIPLEQAPVFDCNTPSLRDPAVSKGRVSVFDQDAAQKQSATNSSCCGEEGCC</sequence>
<gene>
    <name evidence="1" type="ORF">GR257_29785</name>
</gene>
<evidence type="ECO:0008006" key="3">
    <source>
        <dbReference type="Google" id="ProtNLM"/>
    </source>
</evidence>
<dbReference type="Proteomes" id="UP000471705">
    <property type="component" value="Unassembled WGS sequence"/>
</dbReference>
<dbReference type="Gene3D" id="3.40.50.150">
    <property type="entry name" value="Vaccinia Virus protein VP39"/>
    <property type="match status" value="1"/>
</dbReference>
<organism evidence="1 2">
    <name type="scientific">Rhizobium leguminosarum</name>
    <dbReference type="NCBI Taxonomy" id="384"/>
    <lineage>
        <taxon>Bacteria</taxon>
        <taxon>Pseudomonadati</taxon>
        <taxon>Pseudomonadota</taxon>
        <taxon>Alphaproteobacteria</taxon>
        <taxon>Hyphomicrobiales</taxon>
        <taxon>Rhizobiaceae</taxon>
        <taxon>Rhizobium/Agrobacterium group</taxon>
        <taxon>Rhizobium</taxon>
    </lineage>
</organism>